<accession>R2RA53</accession>
<dbReference type="OrthoDB" id="9804196at2"/>
<evidence type="ECO:0000313" key="2">
    <source>
        <dbReference type="EMBL" id="EOH77461.1"/>
    </source>
</evidence>
<dbReference type="eggNOG" id="COG0438">
    <property type="taxonomic scope" value="Bacteria"/>
</dbReference>
<keyword evidence="5" id="KW-1185">Reference proteome</keyword>
<name>R2RA53_9ENTE</name>
<dbReference type="Gene3D" id="3.40.50.2000">
    <property type="entry name" value="Glycogen Phosphorylase B"/>
    <property type="match status" value="2"/>
</dbReference>
<dbReference type="PATRIC" id="fig|1158601.3.peg.2069"/>
<dbReference type="InterPro" id="IPR050194">
    <property type="entry name" value="Glycosyltransferase_grp1"/>
</dbReference>
<dbReference type="PANTHER" id="PTHR45947">
    <property type="entry name" value="SULFOQUINOVOSYL TRANSFERASE SQD2"/>
    <property type="match status" value="1"/>
</dbReference>
<dbReference type="RefSeq" id="WP_010740933.1">
    <property type="nucleotide sequence ID" value="NZ_KB946250.1"/>
</dbReference>
<reference evidence="3 5" key="2">
    <citation type="submission" date="2013-03" db="EMBL/GenBank/DDBJ databases">
        <title>The Genome Sequence of Enterococcus malodoratus ATCC_43197 (PacBio/Illumina hybrid assembly).</title>
        <authorList>
            <consortium name="The Broad Institute Genomics Platform"/>
            <consortium name="The Broad Institute Genome Sequencing Center for Infectious Disease"/>
            <person name="Earl A."/>
            <person name="Russ C."/>
            <person name="Gilmore M."/>
            <person name="Surin D."/>
            <person name="Walker B."/>
            <person name="Young S."/>
            <person name="Zeng Q."/>
            <person name="Gargeya S."/>
            <person name="Fitzgerald M."/>
            <person name="Haas B."/>
            <person name="Abouelleil A."/>
            <person name="Allen A.W."/>
            <person name="Alvarado L."/>
            <person name="Arachchi H.M."/>
            <person name="Berlin A.M."/>
            <person name="Chapman S.B."/>
            <person name="Gainer-Dewar J."/>
            <person name="Goldberg J."/>
            <person name="Griggs A."/>
            <person name="Gujja S."/>
            <person name="Hansen M."/>
            <person name="Howarth C."/>
            <person name="Imamovic A."/>
            <person name="Ireland A."/>
            <person name="Larimer J."/>
            <person name="McCowan C."/>
            <person name="Murphy C."/>
            <person name="Pearson M."/>
            <person name="Poon T.W."/>
            <person name="Priest M."/>
            <person name="Roberts A."/>
            <person name="Saif S."/>
            <person name="Shea T."/>
            <person name="Sisk P."/>
            <person name="Sykes S."/>
            <person name="Wortman J."/>
            <person name="Nusbaum C."/>
            <person name="Birren B."/>
        </authorList>
    </citation>
    <scope>NUCLEOTIDE SEQUENCE [LARGE SCALE GENOMIC DNA]</scope>
    <source>
        <strain evidence="3 5">ATCC 43197</strain>
    </source>
</reference>
<evidence type="ECO:0000313" key="5">
    <source>
        <dbReference type="Proteomes" id="UP000014148"/>
    </source>
</evidence>
<dbReference type="STRING" id="71451.RV07_GL004292"/>
<dbReference type="EMBL" id="AJAK01000015">
    <property type="protein sequence ID" value="EOH77461.1"/>
    <property type="molecule type" value="Genomic_DNA"/>
</dbReference>
<gene>
    <name evidence="3" type="ORF">I585_03322</name>
    <name evidence="2" type="ORF">UAI_02098</name>
</gene>
<reference evidence="2 4" key="1">
    <citation type="submission" date="2013-02" db="EMBL/GenBank/DDBJ databases">
        <title>The Genome Sequence of Enterococcus malodoratus ATCC_43197.</title>
        <authorList>
            <consortium name="The Broad Institute Genome Sequencing Platform"/>
            <consortium name="The Broad Institute Genome Sequencing Center for Infectious Disease"/>
            <person name="Earl A.M."/>
            <person name="Gilmore M.S."/>
            <person name="Lebreton F."/>
            <person name="Walker B."/>
            <person name="Young S.K."/>
            <person name="Zeng Q."/>
            <person name="Gargeya S."/>
            <person name="Fitzgerald M."/>
            <person name="Haas B."/>
            <person name="Abouelleil A."/>
            <person name="Alvarado L."/>
            <person name="Arachchi H.M."/>
            <person name="Berlin A.M."/>
            <person name="Chapman S.B."/>
            <person name="Dewar J."/>
            <person name="Goldberg J."/>
            <person name="Griggs A."/>
            <person name="Gujja S."/>
            <person name="Hansen M."/>
            <person name="Howarth C."/>
            <person name="Imamovic A."/>
            <person name="Larimer J."/>
            <person name="McCowan C."/>
            <person name="Murphy C."/>
            <person name="Neiman D."/>
            <person name="Pearson M."/>
            <person name="Priest M."/>
            <person name="Roberts A."/>
            <person name="Saif S."/>
            <person name="Shea T."/>
            <person name="Sisk P."/>
            <person name="Sykes S."/>
            <person name="Wortman J."/>
            <person name="Nusbaum C."/>
            <person name="Birren B."/>
        </authorList>
    </citation>
    <scope>NUCLEOTIDE SEQUENCE [LARGE SCALE GENOMIC DNA]</scope>
    <source>
        <strain evidence="2 4">ATCC 43197</strain>
    </source>
</reference>
<proteinExistence type="predicted"/>
<dbReference type="Proteomes" id="UP000013783">
    <property type="component" value="Unassembled WGS sequence"/>
</dbReference>
<evidence type="ECO:0000313" key="3">
    <source>
        <dbReference type="EMBL" id="EOT64125.1"/>
    </source>
</evidence>
<evidence type="ECO:0000259" key="1">
    <source>
        <dbReference type="Pfam" id="PF00534"/>
    </source>
</evidence>
<evidence type="ECO:0000313" key="4">
    <source>
        <dbReference type="Proteomes" id="UP000013783"/>
    </source>
</evidence>
<sequence>MGKYVTGGIKSVILNYYSAIDKKKVQFDLIVDKNSSDGDYYEFTSQGAKIYEVTSIQKNPLKNIIETKKILKVNNYKIVHGYLNTLNIFPMIAGFLAGTKIRIAENLSTSHAKEPKTVFKNLLKPFGKFFATNLAANSKYAAEWLFGKEKLNEVAIFRNGLDLEKFHYDSDIRKKRRNELDIANGEFVIGHIGRYQFQKNHSFLIDIFEEVHKRDSDSLLLLIGYGELKDEIWRKIKEKNLEPYIIDGGANTENVPNYNAMDCFVMPSYYEGLPVVGIEAQATGLPCVFSTEITIETAITIPITFLTLSDDLSTWADRILSYKENPRNSSKNEITDHGYNIKIESDELCLYYEKLLR</sequence>
<dbReference type="AlphaFoldDB" id="R2RA53"/>
<dbReference type="PANTHER" id="PTHR45947:SF3">
    <property type="entry name" value="SULFOQUINOVOSYL TRANSFERASE SQD2"/>
    <property type="match status" value="1"/>
</dbReference>
<organism evidence="2 4">
    <name type="scientific">Enterococcus malodoratus ATCC 43197</name>
    <dbReference type="NCBI Taxonomy" id="1158601"/>
    <lineage>
        <taxon>Bacteria</taxon>
        <taxon>Bacillati</taxon>
        <taxon>Bacillota</taxon>
        <taxon>Bacilli</taxon>
        <taxon>Lactobacillales</taxon>
        <taxon>Enterococcaceae</taxon>
        <taxon>Enterococcus</taxon>
    </lineage>
</organism>
<protein>
    <recommendedName>
        <fullName evidence="1">Glycosyl transferase family 1 domain-containing protein</fullName>
    </recommendedName>
</protein>
<dbReference type="InterPro" id="IPR001296">
    <property type="entry name" value="Glyco_trans_1"/>
</dbReference>
<dbReference type="EMBL" id="ASWA01000004">
    <property type="protein sequence ID" value="EOT64125.1"/>
    <property type="molecule type" value="Genomic_DNA"/>
</dbReference>
<dbReference type="GO" id="GO:0016758">
    <property type="term" value="F:hexosyltransferase activity"/>
    <property type="evidence" value="ECO:0007669"/>
    <property type="project" value="TreeGrafter"/>
</dbReference>
<dbReference type="Proteomes" id="UP000014148">
    <property type="component" value="Unassembled WGS sequence"/>
</dbReference>
<comment type="caution">
    <text evidence="2">The sequence shown here is derived from an EMBL/GenBank/DDBJ whole genome shotgun (WGS) entry which is preliminary data.</text>
</comment>
<dbReference type="SUPFAM" id="SSF53756">
    <property type="entry name" value="UDP-Glycosyltransferase/glycogen phosphorylase"/>
    <property type="match status" value="1"/>
</dbReference>
<feature type="domain" description="Glycosyl transferase family 1" evidence="1">
    <location>
        <begin position="173"/>
        <end position="326"/>
    </location>
</feature>
<dbReference type="Pfam" id="PF00534">
    <property type="entry name" value="Glycos_transf_1"/>
    <property type="match status" value="1"/>
</dbReference>